<gene>
    <name evidence="1" type="ORF">EWM62_10950</name>
</gene>
<dbReference type="AlphaFoldDB" id="A0A4Q5LK74"/>
<dbReference type="EMBL" id="SEWG01000004">
    <property type="protein sequence ID" value="RYU90051.1"/>
    <property type="molecule type" value="Genomic_DNA"/>
</dbReference>
<dbReference type="Proteomes" id="UP000293331">
    <property type="component" value="Unassembled WGS sequence"/>
</dbReference>
<dbReference type="RefSeq" id="WP_129876708.1">
    <property type="nucleotide sequence ID" value="NZ_SEWG01000004.1"/>
</dbReference>
<sequence>MIPIFFTVGNERPVKVIPNTQAQVDGHQVLTYTYNIYNDGGFDIDEENRQESELLLEKKVDPNYLGYITFEDPGKMFTYTADGRDELTTHEVEEIIENISHYRDHPGMWNIEGA</sequence>
<keyword evidence="2" id="KW-1185">Reference proteome</keyword>
<comment type="caution">
    <text evidence="1">The sequence shown here is derived from an EMBL/GenBank/DDBJ whole genome shotgun (WGS) entry which is preliminary data.</text>
</comment>
<proteinExistence type="predicted"/>
<evidence type="ECO:0000313" key="1">
    <source>
        <dbReference type="EMBL" id="RYU90051.1"/>
    </source>
</evidence>
<reference evidence="1 2" key="1">
    <citation type="submission" date="2019-02" db="EMBL/GenBank/DDBJ databases">
        <title>Bacterial novel species Mucilaginibacter sp. 17JY9-4 isolated from soil.</title>
        <authorList>
            <person name="Jung H.-Y."/>
        </authorList>
    </citation>
    <scope>NUCLEOTIDE SEQUENCE [LARGE SCALE GENOMIC DNA]</scope>
    <source>
        <strain evidence="1 2">17JY9-4</strain>
    </source>
</reference>
<name>A0A4Q5LK74_9SPHI</name>
<dbReference type="OrthoDB" id="799157at2"/>
<organism evidence="1 2">
    <name type="scientific">Mucilaginibacter terrigena</name>
    <dbReference type="NCBI Taxonomy" id="2492395"/>
    <lineage>
        <taxon>Bacteria</taxon>
        <taxon>Pseudomonadati</taxon>
        <taxon>Bacteroidota</taxon>
        <taxon>Sphingobacteriia</taxon>
        <taxon>Sphingobacteriales</taxon>
        <taxon>Sphingobacteriaceae</taxon>
        <taxon>Mucilaginibacter</taxon>
    </lineage>
</organism>
<evidence type="ECO:0000313" key="2">
    <source>
        <dbReference type="Proteomes" id="UP000293331"/>
    </source>
</evidence>
<accession>A0A4Q5LK74</accession>
<protein>
    <submittedName>
        <fullName evidence="1">Uncharacterized protein</fullName>
    </submittedName>
</protein>